<keyword evidence="2" id="KW-1185">Reference proteome</keyword>
<sequence length="111" mass="12965">MYRMDMLCNQSSATIELVEIPHLAPPGRHGRRILLQPRSHRVFPAAEFYTRNRYSGRPSTILVYVDGRKVPQALTPQQFMRYVKITFDVDREGRVTITGVEPKLTDLCRFW</sequence>
<gene>
    <name evidence="1" type="ORF">Salat_2417900</name>
</gene>
<protein>
    <submittedName>
        <fullName evidence="1">Uncharacterized protein</fullName>
    </submittedName>
</protein>
<accession>A0AAE2CFD7</accession>
<reference evidence="1" key="2">
    <citation type="journal article" date="2024" name="Plant">
        <title>Genomic evolution and insights into agronomic trait innovations of Sesamum species.</title>
        <authorList>
            <person name="Miao H."/>
            <person name="Wang L."/>
            <person name="Qu L."/>
            <person name="Liu H."/>
            <person name="Sun Y."/>
            <person name="Le M."/>
            <person name="Wang Q."/>
            <person name="Wei S."/>
            <person name="Zheng Y."/>
            <person name="Lin W."/>
            <person name="Duan Y."/>
            <person name="Cao H."/>
            <person name="Xiong S."/>
            <person name="Wang X."/>
            <person name="Wei L."/>
            <person name="Li C."/>
            <person name="Ma Q."/>
            <person name="Ju M."/>
            <person name="Zhao R."/>
            <person name="Li G."/>
            <person name="Mu C."/>
            <person name="Tian Q."/>
            <person name="Mei H."/>
            <person name="Zhang T."/>
            <person name="Gao T."/>
            <person name="Zhang H."/>
        </authorList>
    </citation>
    <scope>NUCLEOTIDE SEQUENCE</scope>
    <source>
        <strain evidence="1">3651</strain>
    </source>
</reference>
<organism evidence="1 2">
    <name type="scientific">Sesamum alatum</name>
    <dbReference type="NCBI Taxonomy" id="300844"/>
    <lineage>
        <taxon>Eukaryota</taxon>
        <taxon>Viridiplantae</taxon>
        <taxon>Streptophyta</taxon>
        <taxon>Embryophyta</taxon>
        <taxon>Tracheophyta</taxon>
        <taxon>Spermatophyta</taxon>
        <taxon>Magnoliopsida</taxon>
        <taxon>eudicotyledons</taxon>
        <taxon>Gunneridae</taxon>
        <taxon>Pentapetalae</taxon>
        <taxon>asterids</taxon>
        <taxon>lamiids</taxon>
        <taxon>Lamiales</taxon>
        <taxon>Pedaliaceae</taxon>
        <taxon>Sesamum</taxon>
    </lineage>
</organism>
<dbReference type="AlphaFoldDB" id="A0AAE2CFD7"/>
<dbReference type="Proteomes" id="UP001293254">
    <property type="component" value="Unassembled WGS sequence"/>
</dbReference>
<dbReference type="EMBL" id="JACGWO010000009">
    <property type="protein sequence ID" value="KAK4420050.1"/>
    <property type="molecule type" value="Genomic_DNA"/>
</dbReference>
<comment type="caution">
    <text evidence="1">The sequence shown here is derived from an EMBL/GenBank/DDBJ whole genome shotgun (WGS) entry which is preliminary data.</text>
</comment>
<reference evidence="1" key="1">
    <citation type="submission" date="2020-06" db="EMBL/GenBank/DDBJ databases">
        <authorList>
            <person name="Li T."/>
            <person name="Hu X."/>
            <person name="Zhang T."/>
            <person name="Song X."/>
            <person name="Zhang H."/>
            <person name="Dai N."/>
            <person name="Sheng W."/>
            <person name="Hou X."/>
            <person name="Wei L."/>
        </authorList>
    </citation>
    <scope>NUCLEOTIDE SEQUENCE</scope>
    <source>
        <strain evidence="1">3651</strain>
        <tissue evidence="1">Leaf</tissue>
    </source>
</reference>
<evidence type="ECO:0000313" key="2">
    <source>
        <dbReference type="Proteomes" id="UP001293254"/>
    </source>
</evidence>
<name>A0AAE2CFD7_9LAMI</name>
<evidence type="ECO:0000313" key="1">
    <source>
        <dbReference type="EMBL" id="KAK4420050.1"/>
    </source>
</evidence>
<proteinExistence type="predicted"/>